<keyword evidence="8" id="KW-1185">Reference proteome</keyword>
<gene>
    <name evidence="7" type="primary">SPOSA6832_03470</name>
</gene>
<dbReference type="SUPFAM" id="SSF53720">
    <property type="entry name" value="ALDH-like"/>
    <property type="match status" value="1"/>
</dbReference>
<name>A0A0D6EPL8_SPOSA</name>
<dbReference type="Pfam" id="PF00171">
    <property type="entry name" value="Aldedh"/>
    <property type="match status" value="2"/>
</dbReference>
<feature type="transmembrane region" description="Helical" evidence="5">
    <location>
        <begin position="59"/>
        <end position="78"/>
    </location>
</feature>
<evidence type="ECO:0000256" key="4">
    <source>
        <dbReference type="RuleBase" id="RU003345"/>
    </source>
</evidence>
<evidence type="ECO:0000259" key="6">
    <source>
        <dbReference type="Pfam" id="PF00171"/>
    </source>
</evidence>
<dbReference type="InterPro" id="IPR016161">
    <property type="entry name" value="Ald_DH/histidinol_DH"/>
</dbReference>
<proteinExistence type="inferred from homology"/>
<evidence type="ECO:0000256" key="1">
    <source>
        <dbReference type="ARBA" id="ARBA00009986"/>
    </source>
</evidence>
<keyword evidence="5" id="KW-1133">Transmembrane helix</keyword>
<dbReference type="PROSITE" id="PS00687">
    <property type="entry name" value="ALDEHYDE_DEHYDR_GLU"/>
    <property type="match status" value="1"/>
</dbReference>
<evidence type="ECO:0000256" key="3">
    <source>
        <dbReference type="PROSITE-ProRule" id="PRU10007"/>
    </source>
</evidence>
<protein>
    <submittedName>
        <fullName evidence="7">SPOSA6832_03470-mRNA-1:cds</fullName>
    </submittedName>
</protein>
<dbReference type="Proteomes" id="UP000243876">
    <property type="component" value="Unassembled WGS sequence"/>
</dbReference>
<feature type="transmembrane region" description="Helical" evidence="5">
    <location>
        <begin position="18"/>
        <end position="38"/>
    </location>
</feature>
<comment type="similarity">
    <text evidence="1 4">Belongs to the aldehyde dehydrogenase family.</text>
</comment>
<evidence type="ECO:0000313" key="8">
    <source>
        <dbReference type="Proteomes" id="UP000243876"/>
    </source>
</evidence>
<dbReference type="PANTHER" id="PTHR11699">
    <property type="entry name" value="ALDEHYDE DEHYDROGENASE-RELATED"/>
    <property type="match status" value="1"/>
</dbReference>
<evidence type="ECO:0000256" key="2">
    <source>
        <dbReference type="ARBA" id="ARBA00023002"/>
    </source>
</evidence>
<keyword evidence="5" id="KW-0472">Membrane</keyword>
<organism evidence="7 8">
    <name type="scientific">Sporidiobolus salmonicolor</name>
    <name type="common">Yeast-like fungus</name>
    <name type="synonym">Sporobolomyces salmonicolor</name>
    <dbReference type="NCBI Taxonomy" id="5005"/>
    <lineage>
        <taxon>Eukaryota</taxon>
        <taxon>Fungi</taxon>
        <taxon>Dikarya</taxon>
        <taxon>Basidiomycota</taxon>
        <taxon>Pucciniomycotina</taxon>
        <taxon>Microbotryomycetes</taxon>
        <taxon>Sporidiobolales</taxon>
        <taxon>Sporidiobolaceae</taxon>
        <taxon>Sporobolomyces</taxon>
    </lineage>
</organism>
<dbReference type="EMBL" id="CENE01000017">
    <property type="protein sequence ID" value="CEQ41728.1"/>
    <property type="molecule type" value="Genomic_DNA"/>
</dbReference>
<feature type="domain" description="Aldehyde dehydrogenase" evidence="6">
    <location>
        <begin position="114"/>
        <end position="268"/>
    </location>
</feature>
<dbReference type="Gene3D" id="3.40.605.10">
    <property type="entry name" value="Aldehyde Dehydrogenase, Chain A, domain 1"/>
    <property type="match status" value="2"/>
</dbReference>
<dbReference type="InterPro" id="IPR016162">
    <property type="entry name" value="Ald_DH_N"/>
</dbReference>
<feature type="active site" evidence="3">
    <location>
        <position position="407"/>
    </location>
</feature>
<sequence>MTIGSRLDALLEWLPRDALLTILLAVLPFLGFALYVRVLGVPPRSERGVRFNWQPPKEIAYVLILPAISFCLLKFILITRRLDWTSQTIPHPSIHSHLDDPSLLPPTAPNDSKRSYITAFAPASAQHLATVESLNKEEIAERIERAVLAQRKWRSSNWGRRRRVLRSLLEWCVREMEPLAKMASRDSGKTLVDAAFGEILTTSPMDHRKRRGVSQAGLPLFSLPPCRLALTSAALRTNLLMAHKVSKVVYEPLGVVAAIVSWNYPLHSETASSASQTVRRSLIWSRPFADALSPIIASLFSGNAIVVKPSESVAWSSLQVIEAVRTCLAACGEASYIAFLTSRHSDTNLSQFTQDPELVQIVVTLPDSVEALTGDPRIKHITFIGSEEVGKKVALKAAEVGTPVLLELGGKDPCIILPSADVKYFTNTWMRAVFQAASQNCIGAERLLVHSSLYDSFVASMTVRVQDLKLGDVLSPSAASKQIDVGAMVTDRLFGQLEGLIEDAVKGGARCLVGGKRAKKEDVGEGLYFQPTLLVDVKPDMAIAQQEIFAPVMTVLKYDTLAEAVEIANGTRYGLGASVFGKSKKQCRWVMDRLECGMVCSNVFYLNQSLPFGGAKASGNAGRFAGPEGLRSLCNLKAVTEDRFHGLVQTGIPPLLSYPIRSGTGAWTFVSGLVRMVYGAGVLQKAKGLWGLVSAK</sequence>
<dbReference type="OrthoDB" id="310895at2759"/>
<evidence type="ECO:0000256" key="5">
    <source>
        <dbReference type="SAM" id="Phobius"/>
    </source>
</evidence>
<accession>A0A0D6EPL8</accession>
<dbReference type="InterPro" id="IPR015590">
    <property type="entry name" value="Aldehyde_DH_dom"/>
</dbReference>
<dbReference type="Gene3D" id="3.40.309.10">
    <property type="entry name" value="Aldehyde Dehydrogenase, Chain A, domain 2"/>
    <property type="match status" value="1"/>
</dbReference>
<feature type="domain" description="Aldehyde dehydrogenase" evidence="6">
    <location>
        <begin position="284"/>
        <end position="639"/>
    </location>
</feature>
<dbReference type="AlphaFoldDB" id="A0A0D6EPL8"/>
<dbReference type="InterPro" id="IPR016163">
    <property type="entry name" value="Ald_DH_C"/>
</dbReference>
<reference evidence="8" key="1">
    <citation type="submission" date="2015-02" db="EMBL/GenBank/DDBJ databases">
        <authorList>
            <person name="Gon?alves P."/>
        </authorList>
    </citation>
    <scope>NUCLEOTIDE SEQUENCE [LARGE SCALE GENOMIC DNA]</scope>
</reference>
<evidence type="ECO:0000313" key="7">
    <source>
        <dbReference type="EMBL" id="CEQ41728.1"/>
    </source>
</evidence>
<keyword evidence="2 4" id="KW-0560">Oxidoreductase</keyword>
<dbReference type="GO" id="GO:0016620">
    <property type="term" value="F:oxidoreductase activity, acting on the aldehyde or oxo group of donors, NAD or NADP as acceptor"/>
    <property type="evidence" value="ECO:0007669"/>
    <property type="project" value="InterPro"/>
</dbReference>
<keyword evidence="5" id="KW-0812">Transmembrane</keyword>
<dbReference type="InterPro" id="IPR029510">
    <property type="entry name" value="Ald_DH_CS_GLU"/>
</dbReference>